<feature type="signal peptide" evidence="8">
    <location>
        <begin position="1"/>
        <end position="27"/>
    </location>
</feature>
<dbReference type="FunFam" id="2.10.25.10:FF:000067">
    <property type="entry name" value="Laminin subunit gamma 1"/>
    <property type="match status" value="1"/>
</dbReference>
<dbReference type="GO" id="GO:0007411">
    <property type="term" value="P:axon guidance"/>
    <property type="evidence" value="ECO:0007669"/>
    <property type="project" value="TreeGrafter"/>
</dbReference>
<evidence type="ECO:0000313" key="11">
    <source>
        <dbReference type="Proteomes" id="UP000314982"/>
    </source>
</evidence>
<dbReference type="FunFam" id="2.10.25.10:FF:000188">
    <property type="entry name" value="Laminin subunit gamma 2"/>
    <property type="match status" value="1"/>
</dbReference>
<evidence type="ECO:0000256" key="8">
    <source>
        <dbReference type="SAM" id="SignalP"/>
    </source>
</evidence>
<evidence type="ECO:0000259" key="9">
    <source>
        <dbReference type="PROSITE" id="PS50027"/>
    </source>
</evidence>
<evidence type="ECO:0000256" key="4">
    <source>
        <dbReference type="ARBA" id="ARBA00023180"/>
    </source>
</evidence>
<feature type="region of interest" description="Disordered" evidence="7">
    <location>
        <begin position="86"/>
        <end position="120"/>
    </location>
</feature>
<dbReference type="Proteomes" id="UP000314982">
    <property type="component" value="Unassembled WGS sequence"/>
</dbReference>
<dbReference type="GO" id="GO:0009888">
    <property type="term" value="P:tissue development"/>
    <property type="evidence" value="ECO:0007669"/>
    <property type="project" value="TreeGrafter"/>
</dbReference>
<dbReference type="PROSITE" id="PS50027">
    <property type="entry name" value="EGF_LAM_2"/>
    <property type="match status" value="2"/>
</dbReference>
<reference evidence="10" key="2">
    <citation type="submission" date="2025-08" db="UniProtKB">
        <authorList>
            <consortium name="Ensembl"/>
        </authorList>
    </citation>
    <scope>IDENTIFICATION</scope>
</reference>
<feature type="domain" description="Laminin EGF-like" evidence="9">
    <location>
        <begin position="179"/>
        <end position="227"/>
    </location>
</feature>
<reference evidence="10" key="3">
    <citation type="submission" date="2025-09" db="UniProtKB">
        <authorList>
            <consortium name="Ensembl"/>
        </authorList>
    </citation>
    <scope>IDENTIFICATION</scope>
</reference>
<feature type="compositionally biased region" description="Polar residues" evidence="7">
    <location>
        <begin position="86"/>
        <end position="111"/>
    </location>
</feature>
<dbReference type="GO" id="GO:0070831">
    <property type="term" value="P:basement membrane assembly"/>
    <property type="evidence" value="ECO:0007669"/>
    <property type="project" value="TreeGrafter"/>
</dbReference>
<dbReference type="PANTHER" id="PTHR10574:SF298">
    <property type="entry name" value="MULTIPLE EPIDERMAL GROWTH FACTOR-LIKE DOMAINS PROTEIN 9"/>
    <property type="match status" value="1"/>
</dbReference>
<protein>
    <recommendedName>
        <fullName evidence="9">Laminin EGF-like domain-containing protein</fullName>
    </recommendedName>
</protein>
<keyword evidence="3 6" id="KW-1015">Disulfide bond</keyword>
<dbReference type="Pfam" id="PF00053">
    <property type="entry name" value="EGF_laminin"/>
    <property type="match status" value="2"/>
</dbReference>
<evidence type="ECO:0000256" key="2">
    <source>
        <dbReference type="ARBA" id="ARBA00022737"/>
    </source>
</evidence>
<keyword evidence="4" id="KW-0325">Glycoprotein</keyword>
<dbReference type="AlphaFoldDB" id="A0A4W5R6D1"/>
<accession>A0A4W5R6D1</accession>
<dbReference type="InterPro" id="IPR002049">
    <property type="entry name" value="LE_dom"/>
</dbReference>
<proteinExistence type="predicted"/>
<comment type="caution">
    <text evidence="6">Lacks conserved residue(s) required for the propagation of feature annotation.</text>
</comment>
<keyword evidence="2" id="KW-0677">Repeat</keyword>
<keyword evidence="1 8" id="KW-0732">Signal</keyword>
<dbReference type="PRINTS" id="PR00011">
    <property type="entry name" value="EGFLAMININ"/>
</dbReference>
<evidence type="ECO:0000256" key="7">
    <source>
        <dbReference type="SAM" id="MobiDB-lite"/>
    </source>
</evidence>
<feature type="disulfide bond" evidence="6">
    <location>
        <begin position="248"/>
        <end position="257"/>
    </location>
</feature>
<organism evidence="10 11">
    <name type="scientific">Hucho hucho</name>
    <name type="common">huchen</name>
    <dbReference type="NCBI Taxonomy" id="62062"/>
    <lineage>
        <taxon>Eukaryota</taxon>
        <taxon>Metazoa</taxon>
        <taxon>Chordata</taxon>
        <taxon>Craniata</taxon>
        <taxon>Vertebrata</taxon>
        <taxon>Euteleostomi</taxon>
        <taxon>Actinopterygii</taxon>
        <taxon>Neopterygii</taxon>
        <taxon>Teleostei</taxon>
        <taxon>Protacanthopterygii</taxon>
        <taxon>Salmoniformes</taxon>
        <taxon>Salmonidae</taxon>
        <taxon>Salmoninae</taxon>
        <taxon>Hucho</taxon>
    </lineage>
</organism>
<dbReference type="Ensembl" id="ENSHHUT00000088148.1">
    <property type="protein sequence ID" value="ENSHHUP00000085476.1"/>
    <property type="gene ID" value="ENSHHUG00000049508.1"/>
</dbReference>
<feature type="disulfide bond" evidence="6">
    <location>
        <begin position="228"/>
        <end position="240"/>
    </location>
</feature>
<feature type="disulfide bond" evidence="6">
    <location>
        <begin position="201"/>
        <end position="210"/>
    </location>
</feature>
<feature type="region of interest" description="Disordered" evidence="7">
    <location>
        <begin position="142"/>
        <end position="170"/>
    </location>
</feature>
<dbReference type="PROSITE" id="PS01248">
    <property type="entry name" value="EGF_LAM_1"/>
    <property type="match status" value="1"/>
</dbReference>
<dbReference type="STRING" id="62062.ENSHHUP00000085476"/>
<evidence type="ECO:0000256" key="1">
    <source>
        <dbReference type="ARBA" id="ARBA00022729"/>
    </source>
</evidence>
<dbReference type="PANTHER" id="PTHR10574">
    <property type="entry name" value="NETRIN/LAMININ-RELATED"/>
    <property type="match status" value="1"/>
</dbReference>
<dbReference type="GeneTree" id="ENSGT01030000237942"/>
<dbReference type="SUPFAM" id="SSF57196">
    <property type="entry name" value="EGF/Laminin"/>
    <property type="match status" value="2"/>
</dbReference>
<dbReference type="GO" id="GO:0016477">
    <property type="term" value="P:cell migration"/>
    <property type="evidence" value="ECO:0007669"/>
    <property type="project" value="TreeGrafter"/>
</dbReference>
<feature type="compositionally biased region" description="Low complexity" evidence="7">
    <location>
        <begin position="142"/>
        <end position="151"/>
    </location>
</feature>
<reference evidence="11" key="1">
    <citation type="submission" date="2018-06" db="EMBL/GenBank/DDBJ databases">
        <title>Genome assembly of Danube salmon.</title>
        <authorList>
            <person name="Macqueen D.J."/>
            <person name="Gundappa M.K."/>
        </authorList>
    </citation>
    <scope>NUCLEOTIDE SEQUENCE [LARGE SCALE GENOMIC DNA]</scope>
</reference>
<dbReference type="GO" id="GO:0043256">
    <property type="term" value="C:laminin complex"/>
    <property type="evidence" value="ECO:0007669"/>
    <property type="project" value="TreeGrafter"/>
</dbReference>
<sequence length="336" mass="36076">MKCELSMLRSTMLELLLFSLTAGLYRAAPRASYNNELSVSKQPAMSEITLGQLATTMPNYLPKDNVRLSTISALFPISTATTSANRITGKTTKSSQTNKLTRTAKTTISESLSKESSVKNNDGTADITPIIYTGIFRTTTPTASTISTSRTPETKTNSSPTSQPLPVPTTDTQQTEFLCNCSSEGSLDVDQCDHSTGQCVCLLGYMGLHCADCQQAHFNNGTTGCIPCSCDSYGALGPLCDSSGMCVCKTGVYGDKCDDCHPGFFRFSSTGCQPCQCNNHSNYCHPQSGESPSLCPRLKQMSAMASTLCQCCADCREATNLHRFRNALTTYGVAAR</sequence>
<feature type="compositionally biased region" description="Polar residues" evidence="7">
    <location>
        <begin position="154"/>
        <end position="170"/>
    </location>
</feature>
<dbReference type="GO" id="GO:0034446">
    <property type="term" value="P:substrate adhesion-dependent cell spreading"/>
    <property type="evidence" value="ECO:0007669"/>
    <property type="project" value="TreeGrafter"/>
</dbReference>
<evidence type="ECO:0000256" key="6">
    <source>
        <dbReference type="PROSITE-ProRule" id="PRU00460"/>
    </source>
</evidence>
<keyword evidence="11" id="KW-1185">Reference proteome</keyword>
<dbReference type="InterPro" id="IPR050440">
    <property type="entry name" value="Laminin/Netrin_ECM"/>
</dbReference>
<dbReference type="GO" id="GO:0009887">
    <property type="term" value="P:animal organ morphogenesis"/>
    <property type="evidence" value="ECO:0007669"/>
    <property type="project" value="TreeGrafter"/>
</dbReference>
<feature type="domain" description="Laminin EGF-like" evidence="9">
    <location>
        <begin position="228"/>
        <end position="274"/>
    </location>
</feature>
<keyword evidence="5 6" id="KW-0424">Laminin EGF-like domain</keyword>
<evidence type="ECO:0000256" key="3">
    <source>
        <dbReference type="ARBA" id="ARBA00023157"/>
    </source>
</evidence>
<name>A0A4W5R6D1_9TELE</name>
<dbReference type="Gene3D" id="2.10.25.10">
    <property type="entry name" value="Laminin"/>
    <property type="match status" value="2"/>
</dbReference>
<dbReference type="SMART" id="SM00180">
    <property type="entry name" value="EGF_Lam"/>
    <property type="match status" value="2"/>
</dbReference>
<evidence type="ECO:0000256" key="5">
    <source>
        <dbReference type="ARBA" id="ARBA00023292"/>
    </source>
</evidence>
<dbReference type="CDD" id="cd00055">
    <property type="entry name" value="EGF_Lam"/>
    <property type="match status" value="2"/>
</dbReference>
<feature type="chain" id="PRO_5021196853" description="Laminin EGF-like domain-containing protein" evidence="8">
    <location>
        <begin position="28"/>
        <end position="336"/>
    </location>
</feature>
<evidence type="ECO:0000313" key="10">
    <source>
        <dbReference type="Ensembl" id="ENSHHUP00000085476.1"/>
    </source>
</evidence>